<dbReference type="Proteomes" id="UP000029074">
    <property type="component" value="Unassembled WGS sequence"/>
</dbReference>
<evidence type="ECO:0000313" key="2">
    <source>
        <dbReference type="EMBL" id="EFA23026.1"/>
    </source>
</evidence>
<feature type="region of interest" description="Disordered" evidence="1">
    <location>
        <begin position="1"/>
        <end position="66"/>
    </location>
</feature>
<dbReference type="STRING" id="561180.BIFGAL_03130"/>
<sequence>MIMANEDLDNMDKKTTDELEQLVEETEGKGKAPSDKPTESEKKLEDKLTEAETLEQEWTDDVSFIG</sequence>
<evidence type="ECO:0000313" key="3">
    <source>
        <dbReference type="EMBL" id="KFI57665.1"/>
    </source>
</evidence>
<evidence type="ECO:0000313" key="4">
    <source>
        <dbReference type="Proteomes" id="UP000003656"/>
    </source>
</evidence>
<dbReference type="Proteomes" id="UP000003656">
    <property type="component" value="Unassembled WGS sequence"/>
</dbReference>
<gene>
    <name evidence="3" type="ORF">BGLCM_1354</name>
    <name evidence="2" type="ORF">BIFGAL_03130</name>
</gene>
<organism evidence="2 4">
    <name type="scientific">Bifidobacterium gallicum DSM 20093 = LMG 11596</name>
    <dbReference type="NCBI Taxonomy" id="561180"/>
    <lineage>
        <taxon>Bacteria</taxon>
        <taxon>Bacillati</taxon>
        <taxon>Actinomycetota</taxon>
        <taxon>Actinomycetes</taxon>
        <taxon>Bifidobacteriales</taxon>
        <taxon>Bifidobacteriaceae</taxon>
        <taxon>Bifidobacterium</taxon>
    </lineage>
</organism>
<dbReference type="EMBL" id="JGYW01000009">
    <property type="protein sequence ID" value="KFI57665.1"/>
    <property type="molecule type" value="Genomic_DNA"/>
</dbReference>
<name>D1NTH2_9BIFI</name>
<evidence type="ECO:0000313" key="5">
    <source>
        <dbReference type="Proteomes" id="UP000029074"/>
    </source>
</evidence>
<evidence type="ECO:0000256" key="1">
    <source>
        <dbReference type="SAM" id="MobiDB-lite"/>
    </source>
</evidence>
<reference evidence="2 4" key="1">
    <citation type="submission" date="2009-11" db="EMBL/GenBank/DDBJ databases">
        <authorList>
            <person name="Weinstock G."/>
            <person name="Sodergren E."/>
            <person name="Clifton S."/>
            <person name="Fulton L."/>
            <person name="Fulton B."/>
            <person name="Courtney L."/>
            <person name="Fronick C."/>
            <person name="Harrison M."/>
            <person name="Strong C."/>
            <person name="Farmer C."/>
            <person name="Delahaunty K."/>
            <person name="Markovic C."/>
            <person name="Hall O."/>
            <person name="Minx P."/>
            <person name="Tomlinson C."/>
            <person name="Mitreva M."/>
            <person name="Nelson J."/>
            <person name="Hou S."/>
            <person name="Wollam A."/>
            <person name="Pepin K.H."/>
            <person name="Johnson M."/>
            <person name="Bhonagiri V."/>
            <person name="Nash W.E."/>
            <person name="Warren W."/>
            <person name="Chinwalla A."/>
            <person name="Mardis E.R."/>
            <person name="Wilson R.K."/>
        </authorList>
    </citation>
    <scope>NUCLEOTIDE SEQUENCE [LARGE SCALE GENOMIC DNA]</scope>
    <source>
        <strain evidence="2 4">DSM 20093</strain>
    </source>
</reference>
<comment type="caution">
    <text evidence="2">The sequence shown here is derived from an EMBL/GenBank/DDBJ whole genome shotgun (WGS) entry which is preliminary data.</text>
</comment>
<dbReference type="AlphaFoldDB" id="D1NTH2"/>
<proteinExistence type="predicted"/>
<keyword evidence="5" id="KW-1185">Reference proteome</keyword>
<reference evidence="3 5" key="2">
    <citation type="submission" date="2014-03" db="EMBL/GenBank/DDBJ databases">
        <title>Genomics of Bifidobacteria.</title>
        <authorList>
            <person name="Ventura M."/>
            <person name="Milani C."/>
            <person name="Lugli G.A."/>
        </authorList>
    </citation>
    <scope>NUCLEOTIDE SEQUENCE [LARGE SCALE GENOMIC DNA]</scope>
    <source>
        <strain evidence="3 5">LMG 11596</strain>
    </source>
</reference>
<accession>D1NTH2</accession>
<feature type="compositionally biased region" description="Basic and acidic residues" evidence="1">
    <location>
        <begin position="26"/>
        <end position="50"/>
    </location>
</feature>
<protein>
    <submittedName>
        <fullName evidence="3">Alanine-rich protein</fullName>
    </submittedName>
</protein>
<dbReference type="EMBL" id="ABXB03000002">
    <property type="protein sequence ID" value="EFA23026.1"/>
    <property type="molecule type" value="Genomic_DNA"/>
</dbReference>